<sequence>MTSFQNVSESEIQGYNDCSLLVDYKTTPRSNKPYKRRHNLLNNSSTTSLNSISSNSSISSEVTPTLTPPKRTPSIAKIPEVNGSTESWVVVSQDQNEKDSLNQDIIDEYKQKELTKDILKIELKNLLNHTNNLNEKEFNHYSNKLTQVIEKDNLSLACKEIIFTSLKNFQSNKIETKDNLMKFILSNDGTSSWGLPLKKLIENTK</sequence>
<accession>A0A9P8TDS3</accession>
<dbReference type="EMBL" id="JAEUBF010000796">
    <property type="protein sequence ID" value="KAH3674825.1"/>
    <property type="molecule type" value="Genomic_DNA"/>
</dbReference>
<protein>
    <submittedName>
        <fullName evidence="2">Uncharacterized protein</fullName>
    </submittedName>
</protein>
<reference evidence="2" key="2">
    <citation type="submission" date="2021-01" db="EMBL/GenBank/DDBJ databases">
        <authorList>
            <person name="Schikora-Tamarit M.A."/>
        </authorList>
    </citation>
    <scope>NUCLEOTIDE SEQUENCE</scope>
    <source>
        <strain evidence="2">CBS6341</strain>
    </source>
</reference>
<dbReference type="Proteomes" id="UP000769528">
    <property type="component" value="Unassembled WGS sequence"/>
</dbReference>
<feature type="region of interest" description="Disordered" evidence="1">
    <location>
        <begin position="27"/>
        <end position="74"/>
    </location>
</feature>
<name>A0A9P8TDS3_9ASCO</name>
<gene>
    <name evidence="2" type="ORF">WICMUC_003028</name>
</gene>
<comment type="caution">
    <text evidence="2">The sequence shown here is derived from an EMBL/GenBank/DDBJ whole genome shotgun (WGS) entry which is preliminary data.</text>
</comment>
<reference evidence="2" key="1">
    <citation type="journal article" date="2021" name="Open Biol.">
        <title>Shared evolutionary footprints suggest mitochondrial oxidative damage underlies multiple complex I losses in fungi.</title>
        <authorList>
            <person name="Schikora-Tamarit M.A."/>
            <person name="Marcet-Houben M."/>
            <person name="Nosek J."/>
            <person name="Gabaldon T."/>
        </authorList>
    </citation>
    <scope>NUCLEOTIDE SEQUENCE</scope>
    <source>
        <strain evidence="2">CBS6341</strain>
    </source>
</reference>
<proteinExistence type="predicted"/>
<organism evidence="2 3">
    <name type="scientific">Wickerhamomyces mucosus</name>
    <dbReference type="NCBI Taxonomy" id="1378264"/>
    <lineage>
        <taxon>Eukaryota</taxon>
        <taxon>Fungi</taxon>
        <taxon>Dikarya</taxon>
        <taxon>Ascomycota</taxon>
        <taxon>Saccharomycotina</taxon>
        <taxon>Saccharomycetes</taxon>
        <taxon>Phaffomycetales</taxon>
        <taxon>Wickerhamomycetaceae</taxon>
        <taxon>Wickerhamomyces</taxon>
    </lineage>
</organism>
<evidence type="ECO:0000313" key="2">
    <source>
        <dbReference type="EMBL" id="KAH3674825.1"/>
    </source>
</evidence>
<evidence type="ECO:0000313" key="3">
    <source>
        <dbReference type="Proteomes" id="UP000769528"/>
    </source>
</evidence>
<dbReference type="OrthoDB" id="4090463at2759"/>
<feature type="compositionally biased region" description="Low complexity" evidence="1">
    <location>
        <begin position="40"/>
        <end position="60"/>
    </location>
</feature>
<keyword evidence="3" id="KW-1185">Reference proteome</keyword>
<dbReference type="AlphaFoldDB" id="A0A9P8TDS3"/>
<evidence type="ECO:0000256" key="1">
    <source>
        <dbReference type="SAM" id="MobiDB-lite"/>
    </source>
</evidence>